<reference evidence="2" key="1">
    <citation type="submission" date="2021-09" db="EMBL/GenBank/DDBJ databases">
        <authorList>
            <consortium name="AG Swart"/>
            <person name="Singh M."/>
            <person name="Singh A."/>
            <person name="Seah K."/>
            <person name="Emmerich C."/>
        </authorList>
    </citation>
    <scope>NUCLEOTIDE SEQUENCE</scope>
    <source>
        <strain evidence="2">ATCC30299</strain>
    </source>
</reference>
<evidence type="ECO:0000313" key="2">
    <source>
        <dbReference type="EMBL" id="CAG9315528.1"/>
    </source>
</evidence>
<protein>
    <submittedName>
        <fullName evidence="2">Uncharacterized protein</fullName>
    </submittedName>
</protein>
<feature type="region of interest" description="Disordered" evidence="1">
    <location>
        <begin position="54"/>
        <end position="79"/>
    </location>
</feature>
<keyword evidence="3" id="KW-1185">Reference proteome</keyword>
<evidence type="ECO:0000256" key="1">
    <source>
        <dbReference type="SAM" id="MobiDB-lite"/>
    </source>
</evidence>
<name>A0AAU9INB1_9CILI</name>
<sequence length="164" mass="18532">MSQSLGKLNSPYLPVARTSKSKRASPNHKYDFAKIYVISTKAANYNRNAMEKNTKAKAQANTSVEAKPKPRNWSNNPVRSSCDDGLNKLDYLNTRSLLARSGLLSLQQRLLQIELTKAMKNLDSSFIEELSCFNQDNTFEKPFDSLYEKYSHSGNSMGIRISEN</sequence>
<evidence type="ECO:0000313" key="3">
    <source>
        <dbReference type="Proteomes" id="UP001162131"/>
    </source>
</evidence>
<comment type="caution">
    <text evidence="2">The sequence shown here is derived from an EMBL/GenBank/DDBJ whole genome shotgun (WGS) entry which is preliminary data.</text>
</comment>
<dbReference type="EMBL" id="CAJZBQ010000014">
    <property type="protein sequence ID" value="CAG9315528.1"/>
    <property type="molecule type" value="Genomic_DNA"/>
</dbReference>
<organism evidence="2 3">
    <name type="scientific">Blepharisma stoltei</name>
    <dbReference type="NCBI Taxonomy" id="1481888"/>
    <lineage>
        <taxon>Eukaryota</taxon>
        <taxon>Sar</taxon>
        <taxon>Alveolata</taxon>
        <taxon>Ciliophora</taxon>
        <taxon>Postciliodesmatophora</taxon>
        <taxon>Heterotrichea</taxon>
        <taxon>Heterotrichida</taxon>
        <taxon>Blepharismidae</taxon>
        <taxon>Blepharisma</taxon>
    </lineage>
</organism>
<accession>A0AAU9INB1</accession>
<dbReference type="AlphaFoldDB" id="A0AAU9INB1"/>
<dbReference type="Proteomes" id="UP001162131">
    <property type="component" value="Unassembled WGS sequence"/>
</dbReference>
<gene>
    <name evidence="2" type="ORF">BSTOLATCC_MIC14283</name>
</gene>
<proteinExistence type="predicted"/>